<dbReference type="PANTHER" id="PTHR33973">
    <property type="entry name" value="OS07G0153300 PROTEIN"/>
    <property type="match status" value="1"/>
</dbReference>
<evidence type="ECO:0000313" key="2">
    <source>
        <dbReference type="EMBL" id="NBZ87566.1"/>
    </source>
</evidence>
<feature type="region of interest" description="Disordered" evidence="1">
    <location>
        <begin position="1"/>
        <end position="40"/>
    </location>
</feature>
<gene>
    <name evidence="2" type="ORF">GV832_08230</name>
</gene>
<sequence>MNDQPTAASPKAPPSFQIGTNTPGWVGEGRQPSPGLPPAPALHLRGQTVHSRTGSVANAFRYGIDYVLTDAEAAAPGPWAFSRNRANLASLHDRDHGGPPGQGRGAPWVRETLAAHGLPAPSRIRLLAQPRILGHVFNPVSFWLCEDDTGLRVVVAEVTNTYGDRHSYLCHRDDLGPIGPSDRLSAQKVFHVSPFQDIAGGYVFRFDIRPDRLNIVIEHEGTRGGLTATLSGRLAPLTSAGLIAASLRRPFGSRRVLALIHWQAVKLWWKGVPFRPRPTPPTNEVSR</sequence>
<dbReference type="PANTHER" id="PTHR33973:SF4">
    <property type="entry name" value="OS07G0153300 PROTEIN"/>
    <property type="match status" value="1"/>
</dbReference>
<dbReference type="InterPro" id="IPR010775">
    <property type="entry name" value="DUF1365"/>
</dbReference>
<name>A0AAE4Y9Y0_9RHOB</name>
<dbReference type="EMBL" id="JAABNR010000006">
    <property type="protein sequence ID" value="NBZ87566.1"/>
    <property type="molecule type" value="Genomic_DNA"/>
</dbReference>
<keyword evidence="3" id="KW-1185">Reference proteome</keyword>
<accession>A0AAE4Y9Y0</accession>
<organism evidence="2 3">
    <name type="scientific">Stagnihabitans tardus</name>
    <dbReference type="NCBI Taxonomy" id="2699202"/>
    <lineage>
        <taxon>Bacteria</taxon>
        <taxon>Pseudomonadati</taxon>
        <taxon>Pseudomonadota</taxon>
        <taxon>Alphaproteobacteria</taxon>
        <taxon>Rhodobacterales</taxon>
        <taxon>Paracoccaceae</taxon>
        <taxon>Stagnihabitans</taxon>
    </lineage>
</organism>
<dbReference type="AlphaFoldDB" id="A0AAE4Y9Y0"/>
<proteinExistence type="predicted"/>
<dbReference type="RefSeq" id="WP_168774370.1">
    <property type="nucleotide sequence ID" value="NZ_JAABNR010000006.1"/>
</dbReference>
<dbReference type="Proteomes" id="UP001193501">
    <property type="component" value="Unassembled WGS sequence"/>
</dbReference>
<dbReference type="Pfam" id="PF07103">
    <property type="entry name" value="DUF1365"/>
    <property type="match status" value="1"/>
</dbReference>
<evidence type="ECO:0000313" key="3">
    <source>
        <dbReference type="Proteomes" id="UP001193501"/>
    </source>
</evidence>
<reference evidence="2" key="1">
    <citation type="submission" date="2020-01" db="EMBL/GenBank/DDBJ databases">
        <authorList>
            <person name="Chen W.-M."/>
        </authorList>
    </citation>
    <scope>NUCLEOTIDE SEQUENCE</scope>
    <source>
        <strain evidence="2">CYK-10</strain>
    </source>
</reference>
<evidence type="ECO:0000256" key="1">
    <source>
        <dbReference type="SAM" id="MobiDB-lite"/>
    </source>
</evidence>
<protein>
    <submittedName>
        <fullName evidence="2">DUF1365 family protein</fullName>
    </submittedName>
</protein>
<comment type="caution">
    <text evidence="2">The sequence shown here is derived from an EMBL/GenBank/DDBJ whole genome shotgun (WGS) entry which is preliminary data.</text>
</comment>